<dbReference type="GO" id="GO:0005524">
    <property type="term" value="F:ATP binding"/>
    <property type="evidence" value="ECO:0007669"/>
    <property type="project" value="UniProtKB-KW"/>
</dbReference>
<proteinExistence type="inferred from homology"/>
<dbReference type="PROSITE" id="PS51192">
    <property type="entry name" value="HELICASE_ATP_BIND_1"/>
    <property type="match status" value="1"/>
</dbReference>
<evidence type="ECO:0000256" key="6">
    <source>
        <dbReference type="ARBA" id="ARBA00023235"/>
    </source>
</evidence>
<feature type="compositionally biased region" description="Polar residues" evidence="11">
    <location>
        <begin position="1050"/>
        <end position="1061"/>
    </location>
</feature>
<evidence type="ECO:0000313" key="15">
    <source>
        <dbReference type="Proteomes" id="UP000799429"/>
    </source>
</evidence>
<feature type="compositionally biased region" description="Polar residues" evidence="11">
    <location>
        <begin position="150"/>
        <end position="164"/>
    </location>
</feature>
<sequence length="1376" mass="153999">MRTIRVSNVTALIGHSNTATRSIDSSEGRCIVTILSVGLLYPHSRSLLIRPDEELLNLPHGDRARAAAEGRARLTLAPRQDRQTMQVDGGLQSTLEDIEYKPTHQSTQFAYNGLSTQQSSSSPRGQPSSPAFKASQRRASGQRVRETPRTPKNQQRSEYINASTSNAIPINTTNFAPSYNKLVPKQIALSHAPPIAQGIQLISTHSLPDRFRSVFPMLLFNAIQSKSFDCVYESNENFVLSAPTGSGKTAVLELAICRAVTTYPHGRYKIVYQAPTKSLCSERWRDWTNKFSSLNLECAELTGDSDQAQLRSVQTATIIITTPEKWDSMTRKWKDHERLMQLVKLFLIDEVHILKEDRGATLEAVVSRMKSVGSDVRFIALSATVPNSDDIATWLGKDSLNQHVPATRERFGEEFRPVKLQRHVVGYQGGMNDFAFEKILDSKLPEVITKYSQKKPIMIFCCTRKSTIDTAKVLANWWSTKGPRDRHWQAPQHPVRVGDLELKGTVTAGVAFHHGGVDAQDRQAIEKGFLHGNISVICCTSTLAVGVNLPCHFVIIKNTMMYQGGTLKEYPDLEIMQMLGRAGRPQFEDSAIAVIMTRIEKAKHYEKMASGQEILESCLHLNLIEHMNAEIGLGTIRDVHSARTWLTGTFLYVRLQKNPNHYRLEGDIDVDAPSLDEKLDRICSKSIKLLQEYDLVTADPRLCSTEFGDAMARYYLQFQTMKVFLGLQPKAKLSELLSCLAQAAEFREIRFRAGEKPIYKQLNTHSFLKFPIPVDLTLPAHKVSLVIQAVLGGIDLPTNEQKHKMQFQTEIGVVFQHVHRLIRCIIDCQLYLEDSISTRNALTLGRSLAAKVWDDSPAQLKQIEGIGNVSIIKLAKAGIRSIEALENTESHRIDMILSKHPPYGAKLLDKLKGFPKLRVQVNMMGYSVMKNGDGVRVNVKAEMGFINDRPPLIWHKRPVYVCMLAETSDGNKVHFCRISAQKLGHGQEALFSAILTSATQSITCYIMSGTQRQATLKPDIPASKFPPPKRDKNLSNSKPGMNTSKRRSESGPNAQRSSPKNSDFFGDDDIDDADLERVELDEPDFTPIDIYDTGSSGTSHQTRAREKNGRLNAPQGSQIEREREPTRLPNGKWACNHQCKDKTSCKHFCCREGIDKPPKKSVVKNKIKDNANEVSTTQRTKTKSQDLPKPTQKTQTKLSLSPTKKRRGPELLSGSSIQPIEEVDLTEQPSISRSVDEYKNKKERTPYEAKKLDRVHKKVQQSAPAPLRTLGSKKPAYDYAAGHSPRLSFLSNEIHRKNESSDYDDGVWEDILTTQCNDFDTTVPARNQDDFDLGGEEIANGLLDSTAGNDDYEDERNTDTSLEAAMIGLADSQDLQ</sequence>
<feature type="domain" description="Helicase C-terminal" evidence="13">
    <location>
        <begin position="443"/>
        <end position="631"/>
    </location>
</feature>
<dbReference type="Pfam" id="PF00271">
    <property type="entry name" value="Helicase_C"/>
    <property type="match status" value="1"/>
</dbReference>
<keyword evidence="5" id="KW-0067">ATP-binding</keyword>
<reference evidence="14" key="1">
    <citation type="journal article" date="2020" name="Stud. Mycol.">
        <title>101 Dothideomycetes genomes: a test case for predicting lifestyles and emergence of pathogens.</title>
        <authorList>
            <person name="Haridas S."/>
            <person name="Albert R."/>
            <person name="Binder M."/>
            <person name="Bloem J."/>
            <person name="Labutti K."/>
            <person name="Salamov A."/>
            <person name="Andreopoulos B."/>
            <person name="Baker S."/>
            <person name="Barry K."/>
            <person name="Bills G."/>
            <person name="Bluhm B."/>
            <person name="Cannon C."/>
            <person name="Castanera R."/>
            <person name="Culley D."/>
            <person name="Daum C."/>
            <person name="Ezra D."/>
            <person name="Gonzalez J."/>
            <person name="Henrissat B."/>
            <person name="Kuo A."/>
            <person name="Liang C."/>
            <person name="Lipzen A."/>
            <person name="Lutzoni F."/>
            <person name="Magnuson J."/>
            <person name="Mondo S."/>
            <person name="Nolan M."/>
            <person name="Ohm R."/>
            <person name="Pangilinan J."/>
            <person name="Park H.-J."/>
            <person name="Ramirez L."/>
            <person name="Alfaro M."/>
            <person name="Sun H."/>
            <person name="Tritt A."/>
            <person name="Yoshinaga Y."/>
            <person name="Zwiers L.-H."/>
            <person name="Turgeon B."/>
            <person name="Goodwin S."/>
            <person name="Spatafora J."/>
            <person name="Crous P."/>
            <person name="Grigoriev I."/>
        </authorList>
    </citation>
    <scope>NUCLEOTIDE SEQUENCE</scope>
    <source>
        <strain evidence="14">CBS 101060</strain>
    </source>
</reference>
<dbReference type="SUPFAM" id="SSF52540">
    <property type="entry name" value="P-loop containing nucleoside triphosphate hydrolases"/>
    <property type="match status" value="1"/>
</dbReference>
<keyword evidence="4" id="KW-0347">Helicase</keyword>
<evidence type="ECO:0000256" key="9">
    <source>
        <dbReference type="ARBA" id="ARBA00034808"/>
    </source>
</evidence>
<feature type="region of interest" description="Disordered" evidence="11">
    <location>
        <begin position="1017"/>
        <end position="1135"/>
    </location>
</feature>
<organism evidence="14 15">
    <name type="scientific">Patellaria atrata CBS 101060</name>
    <dbReference type="NCBI Taxonomy" id="1346257"/>
    <lineage>
        <taxon>Eukaryota</taxon>
        <taxon>Fungi</taxon>
        <taxon>Dikarya</taxon>
        <taxon>Ascomycota</taxon>
        <taxon>Pezizomycotina</taxon>
        <taxon>Dothideomycetes</taxon>
        <taxon>Dothideomycetes incertae sedis</taxon>
        <taxon>Patellariales</taxon>
        <taxon>Patellariaceae</taxon>
        <taxon>Patellaria</taxon>
    </lineage>
</organism>
<accession>A0A9P4SHL7</accession>
<dbReference type="InterPro" id="IPR004179">
    <property type="entry name" value="Sec63-dom"/>
</dbReference>
<evidence type="ECO:0000256" key="11">
    <source>
        <dbReference type="SAM" id="MobiDB-lite"/>
    </source>
</evidence>
<dbReference type="SMART" id="SM00973">
    <property type="entry name" value="Sec63"/>
    <property type="match status" value="1"/>
</dbReference>
<feature type="compositionally biased region" description="Polar residues" evidence="11">
    <location>
        <begin position="1034"/>
        <end position="1043"/>
    </location>
</feature>
<comment type="catalytic activity">
    <reaction evidence="10">
        <text>ATP + H2O = ADP + phosphate + H(+)</text>
        <dbReference type="Rhea" id="RHEA:13065"/>
        <dbReference type="ChEBI" id="CHEBI:15377"/>
        <dbReference type="ChEBI" id="CHEBI:15378"/>
        <dbReference type="ChEBI" id="CHEBI:30616"/>
        <dbReference type="ChEBI" id="CHEBI:43474"/>
        <dbReference type="ChEBI" id="CHEBI:456216"/>
        <dbReference type="EC" id="5.6.2.4"/>
    </reaction>
</comment>
<evidence type="ECO:0000256" key="5">
    <source>
        <dbReference type="ARBA" id="ARBA00022840"/>
    </source>
</evidence>
<dbReference type="InterPro" id="IPR036390">
    <property type="entry name" value="WH_DNA-bd_sf"/>
</dbReference>
<dbReference type="SUPFAM" id="SSF46785">
    <property type="entry name" value="Winged helix' DNA-binding domain"/>
    <property type="match status" value="1"/>
</dbReference>
<dbReference type="GO" id="GO:0007131">
    <property type="term" value="P:reciprocal meiotic recombination"/>
    <property type="evidence" value="ECO:0007669"/>
    <property type="project" value="UniProtKB-ARBA"/>
</dbReference>
<dbReference type="Gene3D" id="3.40.50.300">
    <property type="entry name" value="P-loop containing nucleotide triphosphate hydrolases"/>
    <property type="match status" value="2"/>
</dbReference>
<keyword evidence="7" id="KW-0469">Meiosis</keyword>
<dbReference type="GO" id="GO:0003676">
    <property type="term" value="F:nucleic acid binding"/>
    <property type="evidence" value="ECO:0007669"/>
    <property type="project" value="InterPro"/>
</dbReference>
<dbReference type="PANTHER" id="PTHR47835">
    <property type="entry name" value="HFM1, ATP DEPENDENT DNA HELICASE HOMOLOG"/>
    <property type="match status" value="1"/>
</dbReference>
<name>A0A9P4SHL7_9PEZI</name>
<dbReference type="SUPFAM" id="SSF158702">
    <property type="entry name" value="Sec63 N-terminal domain-like"/>
    <property type="match status" value="1"/>
</dbReference>
<feature type="region of interest" description="Disordered" evidence="11">
    <location>
        <begin position="1154"/>
        <end position="1232"/>
    </location>
</feature>
<dbReference type="InterPro" id="IPR014001">
    <property type="entry name" value="Helicase_ATP-bd"/>
</dbReference>
<evidence type="ECO:0000256" key="2">
    <source>
        <dbReference type="ARBA" id="ARBA00022741"/>
    </source>
</evidence>
<dbReference type="GO" id="GO:0016787">
    <property type="term" value="F:hydrolase activity"/>
    <property type="evidence" value="ECO:0007669"/>
    <property type="project" value="UniProtKB-KW"/>
</dbReference>
<dbReference type="Pfam" id="PF02889">
    <property type="entry name" value="Sec63"/>
    <property type="match status" value="1"/>
</dbReference>
<feature type="compositionally biased region" description="Low complexity" evidence="11">
    <location>
        <begin position="115"/>
        <end position="130"/>
    </location>
</feature>
<evidence type="ECO:0000256" key="7">
    <source>
        <dbReference type="ARBA" id="ARBA00023254"/>
    </source>
</evidence>
<dbReference type="SMART" id="SM00487">
    <property type="entry name" value="DEXDc"/>
    <property type="match status" value="1"/>
</dbReference>
<keyword evidence="15" id="KW-1185">Reference proteome</keyword>
<feature type="region of interest" description="Disordered" evidence="11">
    <location>
        <begin position="1252"/>
        <end position="1272"/>
    </location>
</feature>
<dbReference type="FunFam" id="3.40.50.300:FF:001076">
    <property type="entry name" value="ATP-dependent DNA helicase MER3"/>
    <property type="match status" value="1"/>
</dbReference>
<evidence type="ECO:0000259" key="12">
    <source>
        <dbReference type="PROSITE" id="PS51192"/>
    </source>
</evidence>
<dbReference type="EC" id="5.6.2.4" evidence="9"/>
<dbReference type="PROSITE" id="PS51194">
    <property type="entry name" value="HELICASE_CTER"/>
    <property type="match status" value="1"/>
</dbReference>
<dbReference type="OrthoDB" id="5575at2759"/>
<feature type="compositionally biased region" description="Polar residues" evidence="11">
    <location>
        <begin position="1191"/>
        <end position="1202"/>
    </location>
</feature>
<dbReference type="Gene3D" id="1.10.3380.10">
    <property type="entry name" value="Sec63 N-terminal domain-like domain"/>
    <property type="match status" value="1"/>
</dbReference>
<dbReference type="FunFam" id="1.10.10.10:FF:000012">
    <property type="entry name" value="U5 small nuclear ribonucleoprotein helicase"/>
    <property type="match status" value="1"/>
</dbReference>
<dbReference type="InterPro" id="IPR011545">
    <property type="entry name" value="DEAD/DEAH_box_helicase_dom"/>
</dbReference>
<dbReference type="InterPro" id="IPR057842">
    <property type="entry name" value="WH_MER3"/>
</dbReference>
<evidence type="ECO:0000256" key="4">
    <source>
        <dbReference type="ARBA" id="ARBA00022806"/>
    </source>
</evidence>
<evidence type="ECO:0000259" key="13">
    <source>
        <dbReference type="PROSITE" id="PS51194"/>
    </source>
</evidence>
<feature type="compositionally biased region" description="Acidic residues" evidence="11">
    <location>
        <begin position="1065"/>
        <end position="1074"/>
    </location>
</feature>
<evidence type="ECO:0000256" key="8">
    <source>
        <dbReference type="ARBA" id="ARBA00034617"/>
    </source>
</evidence>
<dbReference type="GO" id="GO:0043138">
    <property type="term" value="F:3'-5' DNA helicase activity"/>
    <property type="evidence" value="ECO:0007669"/>
    <property type="project" value="UniProtKB-EC"/>
</dbReference>
<comment type="caution">
    <text evidence="14">The sequence shown here is derived from an EMBL/GenBank/DDBJ whole genome shotgun (WGS) entry which is preliminary data.</text>
</comment>
<keyword evidence="3 14" id="KW-0378">Hydrolase</keyword>
<comment type="catalytic activity">
    <reaction evidence="8">
        <text>Couples ATP hydrolysis with the unwinding of duplex DNA by translocating in the 3'-5' direction.</text>
        <dbReference type="EC" id="5.6.2.4"/>
    </reaction>
</comment>
<evidence type="ECO:0000256" key="1">
    <source>
        <dbReference type="ARBA" id="ARBA00010140"/>
    </source>
</evidence>
<dbReference type="SMART" id="SM00490">
    <property type="entry name" value="HELICc"/>
    <property type="match status" value="1"/>
</dbReference>
<dbReference type="Pfam" id="PF23445">
    <property type="entry name" value="WHD_SNRNP200"/>
    <property type="match status" value="1"/>
</dbReference>
<dbReference type="InterPro" id="IPR001650">
    <property type="entry name" value="Helicase_C-like"/>
</dbReference>
<evidence type="ECO:0000313" key="14">
    <source>
        <dbReference type="EMBL" id="KAF2841972.1"/>
    </source>
</evidence>
<dbReference type="InterPro" id="IPR036388">
    <property type="entry name" value="WH-like_DNA-bd_sf"/>
</dbReference>
<dbReference type="InterPro" id="IPR052247">
    <property type="entry name" value="Meiotic_Crossover_Helicase"/>
</dbReference>
<feature type="non-terminal residue" evidence="14">
    <location>
        <position position="1376"/>
    </location>
</feature>
<dbReference type="CDD" id="cd18795">
    <property type="entry name" value="SF2_C_Ski2"/>
    <property type="match status" value="1"/>
</dbReference>
<dbReference type="FunFam" id="1.10.3380.10:FF:000012">
    <property type="entry name" value="DEAD/DEAH box DNA helicase"/>
    <property type="match status" value="1"/>
</dbReference>
<gene>
    <name evidence="14" type="ORF">M501DRAFT_928038</name>
</gene>
<keyword evidence="2" id="KW-0547">Nucleotide-binding</keyword>
<feature type="domain" description="Helicase ATP-binding" evidence="12">
    <location>
        <begin position="229"/>
        <end position="403"/>
    </location>
</feature>
<evidence type="ECO:0000256" key="10">
    <source>
        <dbReference type="ARBA" id="ARBA00048988"/>
    </source>
</evidence>
<dbReference type="InterPro" id="IPR027417">
    <property type="entry name" value="P-loop_NTPase"/>
</dbReference>
<dbReference type="Pfam" id="PF00270">
    <property type="entry name" value="DEAD"/>
    <property type="match status" value="1"/>
</dbReference>
<dbReference type="Gene3D" id="1.10.10.10">
    <property type="entry name" value="Winged helix-like DNA-binding domain superfamily/Winged helix DNA-binding domain"/>
    <property type="match status" value="1"/>
</dbReference>
<keyword evidence="6" id="KW-0413">Isomerase</keyword>
<dbReference type="EMBL" id="MU006090">
    <property type="protein sequence ID" value="KAF2841972.1"/>
    <property type="molecule type" value="Genomic_DNA"/>
</dbReference>
<dbReference type="PANTHER" id="PTHR47835:SF3">
    <property type="entry name" value="HELICASE FOR MEIOSIS 1"/>
    <property type="match status" value="1"/>
</dbReference>
<evidence type="ECO:0000256" key="3">
    <source>
        <dbReference type="ARBA" id="ARBA00022801"/>
    </source>
</evidence>
<protein>
    <recommendedName>
        <fullName evidence="9">DNA 3'-5' helicase</fullName>
        <ecNumber evidence="9">5.6.2.4</ecNumber>
    </recommendedName>
</protein>
<feature type="region of interest" description="Disordered" evidence="11">
    <location>
        <begin position="1341"/>
        <end position="1376"/>
    </location>
</feature>
<feature type="region of interest" description="Disordered" evidence="11">
    <location>
        <begin position="114"/>
        <end position="164"/>
    </location>
</feature>
<dbReference type="Proteomes" id="UP000799429">
    <property type="component" value="Unassembled WGS sequence"/>
</dbReference>
<comment type="similarity">
    <text evidence="1">Belongs to the helicase family. SKI2 subfamily.</text>
</comment>